<proteinExistence type="inferred from homology"/>
<feature type="active site" evidence="5">
    <location>
        <position position="88"/>
    </location>
</feature>
<keyword evidence="6" id="KW-0999">Mitochondrion inner membrane</keyword>
<comment type="similarity">
    <text evidence="2 6">Belongs to the peptidase S26 family.</text>
</comment>
<dbReference type="InterPro" id="IPR019758">
    <property type="entry name" value="Pept_S26A_signal_pept_1_CS"/>
</dbReference>
<evidence type="ECO:0000313" key="9">
    <source>
        <dbReference type="Proteomes" id="UP000530660"/>
    </source>
</evidence>
<reference evidence="8 9" key="1">
    <citation type="journal article" date="2020" name="J. Phycol.">
        <title>Comparative genome analysis reveals Cyanidiococcus gen. nov., a new extremophilic red algal genus sister to Cyanidioschyzon (Cyanidioschyzonaceae, Rhodophyta).</title>
        <authorList>
            <person name="Liu S.-L."/>
            <person name="Chiang Y.-R."/>
            <person name="Yoon H.S."/>
            <person name="Fu H.-Y."/>
        </authorList>
    </citation>
    <scope>NUCLEOTIDE SEQUENCE [LARGE SCALE GENOMIC DNA]</scope>
    <source>
        <strain evidence="8 9">THAL066</strain>
    </source>
</reference>
<evidence type="ECO:0000256" key="1">
    <source>
        <dbReference type="ARBA" id="ARBA00000677"/>
    </source>
</evidence>
<organism evidence="8 9">
    <name type="scientific">Cyanidiococcus yangmingshanensis</name>
    <dbReference type="NCBI Taxonomy" id="2690220"/>
    <lineage>
        <taxon>Eukaryota</taxon>
        <taxon>Rhodophyta</taxon>
        <taxon>Bangiophyceae</taxon>
        <taxon>Cyanidiales</taxon>
        <taxon>Cyanidiaceae</taxon>
        <taxon>Cyanidiococcus</taxon>
    </lineage>
</organism>
<dbReference type="PRINTS" id="PR00727">
    <property type="entry name" value="LEADERPTASE"/>
</dbReference>
<keyword evidence="4 6" id="KW-0378">Hydrolase</keyword>
<dbReference type="AlphaFoldDB" id="A0A7J7IBZ0"/>
<dbReference type="GO" id="GO:0009003">
    <property type="term" value="F:signal peptidase activity"/>
    <property type="evidence" value="ECO:0007669"/>
    <property type="project" value="UniProtKB-EC"/>
</dbReference>
<comment type="caution">
    <text evidence="8">The sequence shown here is derived from an EMBL/GenBank/DDBJ whole genome shotgun (WGS) entry which is preliminary data.</text>
</comment>
<dbReference type="EMBL" id="VWRR01000019">
    <property type="protein sequence ID" value="KAF6000595.1"/>
    <property type="molecule type" value="Genomic_DNA"/>
</dbReference>
<dbReference type="CDD" id="cd06530">
    <property type="entry name" value="S26_SPase_I"/>
    <property type="match status" value="1"/>
</dbReference>
<dbReference type="PROSITE" id="PS00501">
    <property type="entry name" value="SPASE_I_1"/>
    <property type="match status" value="1"/>
</dbReference>
<keyword evidence="6" id="KW-0496">Mitochondrion</keyword>
<dbReference type="SUPFAM" id="SSF51306">
    <property type="entry name" value="LexA/Signal peptidase"/>
    <property type="match status" value="1"/>
</dbReference>
<gene>
    <name evidence="8" type="primary">TPP1</name>
    <name evidence="8" type="ORF">F1559_002491</name>
</gene>
<keyword evidence="3 6" id="KW-0645">Protease</keyword>
<feature type="active site" evidence="5">
    <location>
        <position position="156"/>
    </location>
</feature>
<keyword evidence="9" id="KW-1185">Reference proteome</keyword>
<name>A0A7J7IBZ0_9RHOD</name>
<evidence type="ECO:0000256" key="3">
    <source>
        <dbReference type="ARBA" id="ARBA00022670"/>
    </source>
</evidence>
<dbReference type="Gene3D" id="2.10.109.10">
    <property type="entry name" value="Umud Fragment, subunit A"/>
    <property type="match status" value="1"/>
</dbReference>
<evidence type="ECO:0000256" key="6">
    <source>
        <dbReference type="RuleBase" id="RU362041"/>
    </source>
</evidence>
<feature type="domain" description="Peptidase S26" evidence="7">
    <location>
        <begin position="63"/>
        <end position="236"/>
    </location>
</feature>
<protein>
    <recommendedName>
        <fullName evidence="6">Mitochondrial inner membrane protease subunit</fullName>
        <ecNumber evidence="6">3.4.21.-</ecNumber>
    </recommendedName>
</protein>
<evidence type="ECO:0000313" key="8">
    <source>
        <dbReference type="EMBL" id="KAF6000595.1"/>
    </source>
</evidence>
<sequence length="246" mass="28008">MPTEQAAEELVEQVRQRWSAIDGQKQSVATESKVAPVPVPFRERWRRWWHRLLYDEQFSDVRVFTASFAAAVLLRVFVIEPRYIPSLSMFPTFEIGDQLFVDKATQKLGRHIERGDVVVFYPPPALIEASKMTAQALNAAGEKDVHQYGAKDAMIKRVVAVAGDTVAVRDGRLYVNGEAQIEPYVTEQPDYRWGPVQVPEGCLVVLGDNRSNSLDSHIWGFLPERNVIGRAVFRYWPITRMGLIEH</sequence>
<dbReference type="GO" id="GO:0006465">
    <property type="term" value="P:signal peptide processing"/>
    <property type="evidence" value="ECO:0007669"/>
    <property type="project" value="InterPro"/>
</dbReference>
<dbReference type="Pfam" id="PF10502">
    <property type="entry name" value="Peptidase_S26"/>
    <property type="match status" value="1"/>
</dbReference>
<dbReference type="InterPro" id="IPR000223">
    <property type="entry name" value="Pept_S26A_signal_pept_1"/>
</dbReference>
<dbReference type="PANTHER" id="PTHR43390:SF1">
    <property type="entry name" value="CHLOROPLAST PROCESSING PEPTIDASE"/>
    <property type="match status" value="1"/>
</dbReference>
<evidence type="ECO:0000256" key="4">
    <source>
        <dbReference type="ARBA" id="ARBA00022801"/>
    </source>
</evidence>
<keyword evidence="6" id="KW-0472">Membrane</keyword>
<dbReference type="GO" id="GO:0004252">
    <property type="term" value="F:serine-type endopeptidase activity"/>
    <property type="evidence" value="ECO:0007669"/>
    <property type="project" value="InterPro"/>
</dbReference>
<comment type="subcellular location">
    <subcellularLocation>
        <location evidence="6">Mitochondrion inner membrane</location>
    </subcellularLocation>
</comment>
<accession>A0A7J7IBZ0</accession>
<dbReference type="InterPro" id="IPR019756">
    <property type="entry name" value="Pept_S26A_signal_pept_1_Ser-AS"/>
</dbReference>
<evidence type="ECO:0000256" key="5">
    <source>
        <dbReference type="PIRSR" id="PIRSR600223-1"/>
    </source>
</evidence>
<dbReference type="InterPro" id="IPR019533">
    <property type="entry name" value="Peptidase_S26"/>
</dbReference>
<dbReference type="GO" id="GO:0005743">
    <property type="term" value="C:mitochondrial inner membrane"/>
    <property type="evidence" value="ECO:0007669"/>
    <property type="project" value="UniProtKB-SubCell"/>
</dbReference>
<dbReference type="EC" id="3.4.21.-" evidence="6"/>
<evidence type="ECO:0000256" key="2">
    <source>
        <dbReference type="ARBA" id="ARBA00009370"/>
    </source>
</evidence>
<evidence type="ECO:0000259" key="7">
    <source>
        <dbReference type="Pfam" id="PF10502"/>
    </source>
</evidence>
<dbReference type="Proteomes" id="UP000530660">
    <property type="component" value="Unassembled WGS sequence"/>
</dbReference>
<dbReference type="PROSITE" id="PS00761">
    <property type="entry name" value="SPASE_I_3"/>
    <property type="match status" value="1"/>
</dbReference>
<dbReference type="InterPro" id="IPR036286">
    <property type="entry name" value="LexA/Signal_pep-like_sf"/>
</dbReference>
<dbReference type="PANTHER" id="PTHR43390">
    <property type="entry name" value="SIGNAL PEPTIDASE I"/>
    <property type="match status" value="1"/>
</dbReference>
<comment type="catalytic activity">
    <reaction evidence="1">
        <text>Cleavage of hydrophobic, N-terminal signal or leader sequences from secreted and periplasmic proteins.</text>
        <dbReference type="EC" id="3.4.21.89"/>
    </reaction>
</comment>
<dbReference type="NCBIfam" id="TIGR02227">
    <property type="entry name" value="sigpep_I_bact"/>
    <property type="match status" value="1"/>
</dbReference>
<dbReference type="OrthoDB" id="308440at2759"/>